<reference evidence="2 3" key="1">
    <citation type="submission" date="2020-04" db="EMBL/GenBank/DDBJ databases">
        <title>Flammeovirga sp. SR4, a novel species isolated from seawater.</title>
        <authorList>
            <person name="Wang X."/>
        </authorList>
    </citation>
    <scope>NUCLEOTIDE SEQUENCE [LARGE SCALE GENOMIC DNA]</scope>
    <source>
        <strain evidence="2 3">SR4</strain>
    </source>
</reference>
<evidence type="ECO:0000313" key="2">
    <source>
        <dbReference type="EMBL" id="NLR94161.1"/>
    </source>
</evidence>
<name>A0A7X8SPU3_9BACT</name>
<organism evidence="2 3">
    <name type="scientific">Flammeovirga agarivorans</name>
    <dbReference type="NCBI Taxonomy" id="2726742"/>
    <lineage>
        <taxon>Bacteria</taxon>
        <taxon>Pseudomonadati</taxon>
        <taxon>Bacteroidota</taxon>
        <taxon>Cytophagia</taxon>
        <taxon>Cytophagales</taxon>
        <taxon>Flammeovirgaceae</taxon>
        <taxon>Flammeovirga</taxon>
    </lineage>
</organism>
<dbReference type="Gene3D" id="2.60.40.1190">
    <property type="match status" value="1"/>
</dbReference>
<dbReference type="Proteomes" id="UP000585050">
    <property type="component" value="Unassembled WGS sequence"/>
</dbReference>
<evidence type="ECO:0000313" key="3">
    <source>
        <dbReference type="Proteomes" id="UP000585050"/>
    </source>
</evidence>
<dbReference type="EMBL" id="JABAIL010000010">
    <property type="protein sequence ID" value="NLR94161.1"/>
    <property type="molecule type" value="Genomic_DNA"/>
</dbReference>
<dbReference type="AlphaFoldDB" id="A0A7X8SPU3"/>
<dbReference type="RefSeq" id="WP_168884873.1">
    <property type="nucleotide sequence ID" value="NZ_JABAIL010000010.1"/>
</dbReference>
<sequence>MRTPFLIIQLVILPLFTFAQVYPTPESYLCYSTSEPIEVDGVLDEEDWEKAEWSKLFVDIEGDKQPAPLFETKMKMLWDKDYLYIAAELIEPHLWSTIEERDAVIYQDNDFEVFINPNPNSHQYYEFEMNLLNTVWDLMMTKPYRDGGSYMNAWHIEGLKSAVKLYGTINDPSDIDDKWTLEIAFPWAVLAQEKPVLIYPEEGRRWRINFSRVEWQHEIVDGKYTKKIDPNTGNSFPEYNWVWSPQGEIAMHMPEQWGYIQFTENKVGDKKDIDVSETESERLYRQLFDIYRAQKTYWLKYREYAYSLDQLGWKTPFLYKGTEVIPLITKIPGGYIVSLEIPQEKKTLMVRYDSYGEVITHP</sequence>
<dbReference type="InterPro" id="IPR010502">
    <property type="entry name" value="Carb-bd_dom_fam9"/>
</dbReference>
<gene>
    <name evidence="2" type="ORF">HGP29_23360</name>
</gene>
<feature type="domain" description="Carbohydrate-binding" evidence="1">
    <location>
        <begin position="39"/>
        <end position="141"/>
    </location>
</feature>
<dbReference type="GO" id="GO:0016052">
    <property type="term" value="P:carbohydrate catabolic process"/>
    <property type="evidence" value="ECO:0007669"/>
    <property type="project" value="InterPro"/>
</dbReference>
<evidence type="ECO:0000259" key="1">
    <source>
        <dbReference type="Pfam" id="PF06452"/>
    </source>
</evidence>
<accession>A0A7X8SPU3</accession>
<keyword evidence="3" id="KW-1185">Reference proteome</keyword>
<dbReference type="GO" id="GO:0030246">
    <property type="term" value="F:carbohydrate binding"/>
    <property type="evidence" value="ECO:0007669"/>
    <property type="project" value="InterPro"/>
</dbReference>
<dbReference type="PANTHER" id="PTHR35532:SF5">
    <property type="entry name" value="CARBOHYDRATE-BINDING DOMAIN-CONTAINING PROTEIN"/>
    <property type="match status" value="1"/>
</dbReference>
<protein>
    <submittedName>
        <fullName evidence="2">Carbohydrate-binding family 9-like protein</fullName>
    </submittedName>
</protein>
<dbReference type="SUPFAM" id="SSF49344">
    <property type="entry name" value="CBD9-like"/>
    <property type="match status" value="1"/>
</dbReference>
<dbReference type="Pfam" id="PF06452">
    <property type="entry name" value="CBM9_1"/>
    <property type="match status" value="1"/>
</dbReference>
<proteinExistence type="predicted"/>
<comment type="caution">
    <text evidence="2">The sequence shown here is derived from an EMBL/GenBank/DDBJ whole genome shotgun (WGS) entry which is preliminary data.</text>
</comment>
<dbReference type="CDD" id="cd09620">
    <property type="entry name" value="CBM9_like_3"/>
    <property type="match status" value="1"/>
</dbReference>
<dbReference type="GO" id="GO:0004553">
    <property type="term" value="F:hydrolase activity, hydrolyzing O-glycosyl compounds"/>
    <property type="evidence" value="ECO:0007669"/>
    <property type="project" value="InterPro"/>
</dbReference>
<dbReference type="PANTHER" id="PTHR35532">
    <property type="entry name" value="SIMILAR TO POLYHYDROXYALKANOATE DEPOLYMERASE"/>
    <property type="match status" value="1"/>
</dbReference>